<evidence type="ECO:0000256" key="6">
    <source>
        <dbReference type="SAM" id="Phobius"/>
    </source>
</evidence>
<protein>
    <submittedName>
        <fullName evidence="7">Cytochrome c oxidase caa3-type, assembly factor CtaG-related protein</fullName>
    </submittedName>
</protein>
<feature type="transmembrane region" description="Helical" evidence="6">
    <location>
        <begin position="298"/>
        <end position="317"/>
    </location>
</feature>
<reference evidence="7 8" key="2">
    <citation type="journal article" date="2010" name="Stand. Genomic Sci.">
        <title>Complete genome sequence of Gordonia bronchialis type strain (3410).</title>
        <authorList>
            <person name="Ivanova N."/>
            <person name="Sikorski J."/>
            <person name="Jando M."/>
            <person name="Lapidus A."/>
            <person name="Nolan M."/>
            <person name="Lucas S."/>
            <person name="Del Rio T.G."/>
            <person name="Tice H."/>
            <person name="Copeland A."/>
            <person name="Cheng J.F."/>
            <person name="Chen F."/>
            <person name="Bruce D."/>
            <person name="Goodwin L."/>
            <person name="Pitluck S."/>
            <person name="Mavromatis K."/>
            <person name="Ovchinnikova G."/>
            <person name="Pati A."/>
            <person name="Chen A."/>
            <person name="Palaniappan K."/>
            <person name="Land M."/>
            <person name="Hauser L."/>
            <person name="Chang Y.J."/>
            <person name="Jeffries C.D."/>
            <person name="Chain P."/>
            <person name="Saunders E."/>
            <person name="Han C."/>
            <person name="Detter J.C."/>
            <person name="Brettin T."/>
            <person name="Rohde M."/>
            <person name="Goker M."/>
            <person name="Bristow J."/>
            <person name="Eisen J.A."/>
            <person name="Markowitz V."/>
            <person name="Hugenholtz P."/>
            <person name="Klenk H.P."/>
            <person name="Kyrpides N.C."/>
        </authorList>
    </citation>
    <scope>NUCLEOTIDE SEQUENCE [LARGE SCALE GENOMIC DNA]</scope>
    <source>
        <strain evidence="8">ATCC 25592 / DSM 43247 / BCRC 13721 / JCM 3198 / KCTC 3076 / NBRC 16047 / NCTC 10667</strain>
    </source>
</reference>
<feature type="transmembrane region" description="Helical" evidence="6">
    <location>
        <begin position="53"/>
        <end position="78"/>
    </location>
</feature>
<dbReference type="InterPro" id="IPR019108">
    <property type="entry name" value="Caa3_assmbl_CtaG-rel"/>
</dbReference>
<keyword evidence="5 6" id="KW-0472">Membrane</keyword>
<dbReference type="eggNOG" id="COG3336">
    <property type="taxonomic scope" value="Bacteria"/>
</dbReference>
<feature type="transmembrane region" description="Helical" evidence="6">
    <location>
        <begin position="506"/>
        <end position="526"/>
    </location>
</feature>
<keyword evidence="4 6" id="KW-1133">Transmembrane helix</keyword>
<sequence length="654" mass="68736">MSMTGRESAWVLGATAAAVGLGLVAYALRVGASRYLESGDPFPGRTSAVLDVVGNYVGAVLAALVVGGLVIIAIATVIDSDGYIDVSVYRTHRLVRRLSALWMVWSTGMVLVAAADTAGLSVVRMVVTGQVGYAVSVSLPAIAWMVCAVAAGVVSVVTAMSLRWLTHVSMLLPAAIGVAALPAVGNAAQGPDHDYTTGVVVCFAVAFAVSLGVRCMQHSRAGGLCANSMNYAAAQRIKKVLCTADAVALVCVVAVAGLLRTRDVPGSAFGVATGVLIVSLVGLVIADVITLRVRRDTVVPAVAAGALVVAAGCWAVMDTRVAPGLIAHPFTVWDVYLGYPLPDPPAIWSMLGVWRFDIVVGGAAVAMGLAYGIAVRRLRRRGSGWPLGRAVSWFAGCVVLVLASSSGVRAYGNAMFSVHMVEHMGLSMIAPALLALGAPASLALRAFPRHAAGQQLPSARSTVLMILDSPTVRVLTHPVVALSLFVGVPFAVYFTPVFGILARYHWGHIVMSGLFVVVGYLFFWTVTGVDRGPRRLPILGRLGLLFAAMPFHAFFGIALMTMSTVVAESFYQQLQLPWQPDPAQDQWVGGVLAWVVSEVPIVVIMVVLVVRWARQERAGRRHDDYAVGAGGADSMGDIDTEIHELAAGRRLGGR</sequence>
<feature type="transmembrane region" description="Helical" evidence="6">
    <location>
        <begin position="474"/>
        <end position="494"/>
    </location>
</feature>
<evidence type="ECO:0000313" key="7">
    <source>
        <dbReference type="EMBL" id="ACY21848.1"/>
    </source>
</evidence>
<evidence type="ECO:0000256" key="2">
    <source>
        <dbReference type="ARBA" id="ARBA00022475"/>
    </source>
</evidence>
<keyword evidence="2" id="KW-1003">Cell membrane</keyword>
<dbReference type="KEGG" id="gbr:Gbro_2617"/>
<dbReference type="Proteomes" id="UP000001219">
    <property type="component" value="Chromosome"/>
</dbReference>
<reference evidence="8" key="1">
    <citation type="submission" date="2009-10" db="EMBL/GenBank/DDBJ databases">
        <title>The complete chromosome of Gordonia bronchialis DSM 43247.</title>
        <authorList>
            <consortium name="US DOE Joint Genome Institute (JGI-PGF)"/>
            <person name="Lucas S."/>
            <person name="Copeland A."/>
            <person name="Lapidus A."/>
            <person name="Glavina del Rio T."/>
            <person name="Dalin E."/>
            <person name="Tice H."/>
            <person name="Bruce D."/>
            <person name="Goodwin L."/>
            <person name="Pitluck S."/>
            <person name="Kyrpides N."/>
            <person name="Mavromatis K."/>
            <person name="Ivanova N."/>
            <person name="Ovchinnikova G."/>
            <person name="Saunders E."/>
            <person name="Brettin T."/>
            <person name="Detter J.C."/>
            <person name="Han C."/>
            <person name="Larimer F."/>
            <person name="Land M."/>
            <person name="Hauser L."/>
            <person name="Markowitz V."/>
            <person name="Cheng J.-F."/>
            <person name="Hugenholtz P."/>
            <person name="Woyke T."/>
            <person name="Wu D."/>
            <person name="Jando M."/>
            <person name="Schneider S."/>
            <person name="Goeker M."/>
            <person name="Klenk H.-P."/>
            <person name="Eisen J.A."/>
        </authorList>
    </citation>
    <scope>NUCLEOTIDE SEQUENCE [LARGE SCALE GENOMIC DNA]</scope>
    <source>
        <strain evidence="8">ATCC 25592 / DSM 43247 / BCRC 13721 / JCM 3198 / KCTC 3076 / NBRC 16047 / NCTC 10667</strain>
    </source>
</reference>
<gene>
    <name evidence="7" type="ordered locus">Gbro_2617</name>
</gene>
<dbReference type="AlphaFoldDB" id="D0LEX4"/>
<feature type="transmembrane region" description="Helical" evidence="6">
    <location>
        <begin position="133"/>
        <end position="157"/>
    </location>
</feature>
<organism evidence="7 8">
    <name type="scientific">Gordonia bronchialis (strain ATCC 25592 / DSM 43247 / BCRC 13721 / JCM 3198 / KCTC 3076 / NBRC 16047 / NCTC 10667)</name>
    <name type="common">Rhodococcus bronchialis</name>
    <dbReference type="NCBI Taxonomy" id="526226"/>
    <lineage>
        <taxon>Bacteria</taxon>
        <taxon>Bacillati</taxon>
        <taxon>Actinomycetota</taxon>
        <taxon>Actinomycetes</taxon>
        <taxon>Mycobacteriales</taxon>
        <taxon>Gordoniaceae</taxon>
        <taxon>Gordonia</taxon>
    </lineage>
</organism>
<feature type="transmembrane region" description="Helical" evidence="6">
    <location>
        <begin position="164"/>
        <end position="183"/>
    </location>
</feature>
<evidence type="ECO:0000256" key="3">
    <source>
        <dbReference type="ARBA" id="ARBA00022692"/>
    </source>
</evidence>
<comment type="subcellular location">
    <subcellularLocation>
        <location evidence="1">Cell membrane</location>
        <topology evidence="1">Multi-pass membrane protein</topology>
    </subcellularLocation>
</comment>
<dbReference type="Pfam" id="PF09678">
    <property type="entry name" value="Caa3_CtaG"/>
    <property type="match status" value="1"/>
</dbReference>
<evidence type="ECO:0000256" key="1">
    <source>
        <dbReference type="ARBA" id="ARBA00004651"/>
    </source>
</evidence>
<evidence type="ECO:0000256" key="4">
    <source>
        <dbReference type="ARBA" id="ARBA00022989"/>
    </source>
</evidence>
<proteinExistence type="predicted"/>
<feature type="transmembrane region" description="Helical" evidence="6">
    <location>
        <begin position="587"/>
        <end position="610"/>
    </location>
</feature>
<feature type="transmembrane region" description="Helical" evidence="6">
    <location>
        <begin position="538"/>
        <end position="567"/>
    </location>
</feature>
<name>D0LEX4_GORB4</name>
<accession>D0LEX4</accession>
<evidence type="ECO:0000256" key="5">
    <source>
        <dbReference type="ARBA" id="ARBA00023136"/>
    </source>
</evidence>
<dbReference type="STRING" id="526226.Gbro_2617"/>
<feature type="transmembrane region" description="Helical" evidence="6">
    <location>
        <begin position="99"/>
        <end position="127"/>
    </location>
</feature>
<feature type="transmembrane region" description="Helical" evidence="6">
    <location>
        <begin position="424"/>
        <end position="444"/>
    </location>
</feature>
<feature type="transmembrane region" description="Helical" evidence="6">
    <location>
        <begin position="265"/>
        <end position="286"/>
    </location>
</feature>
<feature type="transmembrane region" description="Helical" evidence="6">
    <location>
        <begin position="390"/>
        <end position="412"/>
    </location>
</feature>
<feature type="transmembrane region" description="Helical" evidence="6">
    <location>
        <begin position="240"/>
        <end position="259"/>
    </location>
</feature>
<dbReference type="EMBL" id="CP001802">
    <property type="protein sequence ID" value="ACY21848.1"/>
    <property type="molecule type" value="Genomic_DNA"/>
</dbReference>
<evidence type="ECO:0000313" key="8">
    <source>
        <dbReference type="Proteomes" id="UP000001219"/>
    </source>
</evidence>
<keyword evidence="3 6" id="KW-0812">Transmembrane</keyword>
<dbReference type="GO" id="GO:0005886">
    <property type="term" value="C:plasma membrane"/>
    <property type="evidence" value="ECO:0007669"/>
    <property type="project" value="UniProtKB-SubCell"/>
</dbReference>
<dbReference type="HOGENOM" id="CLU_016803_0_0_11"/>
<feature type="transmembrane region" description="Helical" evidence="6">
    <location>
        <begin position="195"/>
        <end position="213"/>
    </location>
</feature>
<feature type="transmembrane region" description="Helical" evidence="6">
    <location>
        <begin position="358"/>
        <end position="378"/>
    </location>
</feature>
<keyword evidence="8" id="KW-1185">Reference proteome</keyword>